<dbReference type="Pfam" id="PF07495">
    <property type="entry name" value="Y_Y_Y"/>
    <property type="match status" value="1"/>
</dbReference>
<keyword evidence="4" id="KW-0808">Transferase</keyword>
<dbReference type="PANTHER" id="PTHR43547">
    <property type="entry name" value="TWO-COMPONENT HISTIDINE KINASE"/>
    <property type="match status" value="1"/>
</dbReference>
<keyword evidence="6" id="KW-0175">Coiled coil</keyword>
<dbReference type="SUPFAM" id="SSF50998">
    <property type="entry name" value="Quinoprotein alcohol dehydrogenase-like"/>
    <property type="match status" value="1"/>
</dbReference>
<evidence type="ECO:0000256" key="3">
    <source>
        <dbReference type="ARBA" id="ARBA00022553"/>
    </source>
</evidence>
<dbReference type="Gene3D" id="2.60.40.10">
    <property type="entry name" value="Immunoglobulins"/>
    <property type="match status" value="1"/>
</dbReference>
<name>I6ZTG2_MELRP</name>
<dbReference type="SUPFAM" id="SSF63829">
    <property type="entry name" value="Calcium-dependent phosphotriesterase"/>
    <property type="match status" value="3"/>
</dbReference>
<evidence type="ECO:0000256" key="6">
    <source>
        <dbReference type="SAM" id="Coils"/>
    </source>
</evidence>
<feature type="transmembrane region" description="Helical" evidence="7">
    <location>
        <begin position="800"/>
        <end position="820"/>
    </location>
</feature>
<accession>I6ZTG2</accession>
<dbReference type="InterPro" id="IPR013783">
    <property type="entry name" value="Ig-like_fold"/>
</dbReference>
<keyword evidence="7" id="KW-1133">Transmembrane helix</keyword>
<keyword evidence="7" id="KW-0812">Transmembrane</keyword>
<dbReference type="KEGG" id="mro:MROS_2104"/>
<dbReference type="InterPro" id="IPR011047">
    <property type="entry name" value="Quinoprotein_ADH-like_sf"/>
</dbReference>
<dbReference type="eggNOG" id="COG2205">
    <property type="taxonomic scope" value="Bacteria"/>
</dbReference>
<feature type="domain" description="Histidine kinase" evidence="8">
    <location>
        <begin position="880"/>
        <end position="1099"/>
    </location>
</feature>
<dbReference type="HOGENOM" id="CLU_000445_28_2_10"/>
<dbReference type="InterPro" id="IPR004358">
    <property type="entry name" value="Sig_transdc_His_kin-like_C"/>
</dbReference>
<comment type="catalytic activity">
    <reaction evidence="1">
        <text>ATP + protein L-histidine = ADP + protein N-phospho-L-histidine.</text>
        <dbReference type="EC" id="2.7.13.3"/>
    </reaction>
</comment>
<sequence>MFLLFLSTVLSPTIITAQDYRFEHITSEDGLSQNTVLCIFQDSEGFLWFGTFDGLNRYDGFGFKVYKTDQNDSTSIVGQGFYAIVEDKNKDLWIASLGEGLNRYSRSLDKFKRYRKEDRSSNSLISNRVRALLYDSKERLWIGTEEGLCRYDFETDRFIDYTQIIPFHKYERSEYITSMAEDSSGFIWLGTWNGLIKYNPRNNSSEFYFNIPDDERSLEGNFVNALFVDKTGRLWIGTSEGLNKYSESENNFIRYNNPYTEQSADKTIRAITEDNDNNLWIATNINGLYKFDKSSKKFTHYHYQHNNPHSLNSNNVYSLCKDNEGIIWIGTNGGGVNKLDFKKSRFRFLTLPENEKSGGNPVMIYSILEDNRGYLWIGTYGNGVYRLNPSHKSYVKFVHNANDANSLMDNRIRTIYQDREGDIWISTDLGVSKYNPGKNNFINYTTPFLSSYLAFSISQINTGEILFATYSGGLNIYDKGKNRLTIFRHDPKVTNSIASDNLWTAFQDSQGRIWVGTDESGLDLFDYKNKTFRHFKHNPDDSTSISDNKVLSLFEDSRGRLWAATVQGINLIITDANGNISFKSYTKKDGLPDNNIQSVLEDSEGNLWISTNKGISKFNPYKNTFINFDRSNGLPSNEYYVRSAAKIKSTGDFIFGGNKGMVMFNPEEIVIDTIPPKVVLTDFELFNSPVKIGDEIDGDIILPKHISFLREINLSYKQNVFTIEFAAMKFSAPDKNSYAYKMEGLDKDWNYIGNRNYAVFSRIPPGKYTFHVKAANSFGYWNEEGVSINIIIHPPFYQTLWFRLAGALFLLIAIVASYRIKINSVRKRQNELESLIKEKTLLNEKLLQEINERKEIEKELLIAKEKAESSEKLKSEFLAQMSHEIRSPINTILNFVDLIRDSVDTGNDETLKESFDSIDKAGDRIVRTIDLILNMSELQTGSYEAKYKNINLSNLLEELSLEFEHKANKKNLDFILNVKDPDLTIYADEYSVTQIIVNLTDNAIKYTFSGKIEITAFRNDNKDVTLKISDTGIGISKEYLPYLFSAFSQEQRGYTRQFEGNGLGLALVKRYCEMNNADISVESEKGVGTTFTIVFRNKN</sequence>
<dbReference type="InterPro" id="IPR005467">
    <property type="entry name" value="His_kinase_dom"/>
</dbReference>
<dbReference type="InterPro" id="IPR011110">
    <property type="entry name" value="Reg_prop"/>
</dbReference>
<dbReference type="InterPro" id="IPR036890">
    <property type="entry name" value="HATPase_C_sf"/>
</dbReference>
<protein>
    <recommendedName>
        <fullName evidence="2">histidine kinase</fullName>
        <ecNumber evidence="2">2.7.13.3</ecNumber>
    </recommendedName>
</protein>
<dbReference type="InterPro" id="IPR003661">
    <property type="entry name" value="HisK_dim/P_dom"/>
</dbReference>
<dbReference type="Gene3D" id="3.30.565.10">
    <property type="entry name" value="Histidine kinase-like ATPase, C-terminal domain"/>
    <property type="match status" value="1"/>
</dbReference>
<dbReference type="SMART" id="SM00388">
    <property type="entry name" value="HisKA"/>
    <property type="match status" value="1"/>
</dbReference>
<evidence type="ECO:0000256" key="2">
    <source>
        <dbReference type="ARBA" id="ARBA00012438"/>
    </source>
</evidence>
<dbReference type="SMART" id="SM00387">
    <property type="entry name" value="HATPase_c"/>
    <property type="match status" value="1"/>
</dbReference>
<evidence type="ECO:0000259" key="8">
    <source>
        <dbReference type="PROSITE" id="PS50109"/>
    </source>
</evidence>
<keyword evidence="10" id="KW-1185">Reference proteome</keyword>
<evidence type="ECO:0000256" key="7">
    <source>
        <dbReference type="SAM" id="Phobius"/>
    </source>
</evidence>
<keyword evidence="7" id="KW-0472">Membrane</keyword>
<evidence type="ECO:0000313" key="10">
    <source>
        <dbReference type="Proteomes" id="UP000009011"/>
    </source>
</evidence>
<dbReference type="InterPro" id="IPR015943">
    <property type="entry name" value="WD40/YVTN_repeat-like_dom_sf"/>
</dbReference>
<evidence type="ECO:0000256" key="5">
    <source>
        <dbReference type="ARBA" id="ARBA00022777"/>
    </source>
</evidence>
<dbReference type="PRINTS" id="PR00344">
    <property type="entry name" value="BCTRLSENSOR"/>
</dbReference>
<dbReference type="PANTHER" id="PTHR43547:SF2">
    <property type="entry name" value="HYBRID SIGNAL TRANSDUCTION HISTIDINE KINASE C"/>
    <property type="match status" value="1"/>
</dbReference>
<evidence type="ECO:0000256" key="4">
    <source>
        <dbReference type="ARBA" id="ARBA00022679"/>
    </source>
</evidence>
<dbReference type="EMBL" id="CP003557">
    <property type="protein sequence ID" value="AFN75334.1"/>
    <property type="molecule type" value="Genomic_DNA"/>
</dbReference>
<dbReference type="STRING" id="1191523.MROS_2104"/>
<proteinExistence type="predicted"/>
<keyword evidence="3" id="KW-0597">Phosphoprotein</keyword>
<dbReference type="Pfam" id="PF00512">
    <property type="entry name" value="HisKA"/>
    <property type="match status" value="1"/>
</dbReference>
<dbReference type="EC" id="2.7.13.3" evidence="2"/>
<evidence type="ECO:0000256" key="1">
    <source>
        <dbReference type="ARBA" id="ARBA00000085"/>
    </source>
</evidence>
<dbReference type="eggNOG" id="COG3292">
    <property type="taxonomic scope" value="Bacteria"/>
</dbReference>
<dbReference type="InterPro" id="IPR003594">
    <property type="entry name" value="HATPase_dom"/>
</dbReference>
<reference evidence="9 10" key="1">
    <citation type="journal article" date="2013" name="PLoS ONE">
        <title>Genomic analysis of Melioribacter roseus, facultatively anaerobic organotrophic bacterium representing a novel deep lineage within Bacteriodetes/Chlorobi group.</title>
        <authorList>
            <person name="Kadnikov V.V."/>
            <person name="Mardanov A.V."/>
            <person name="Podosokorskaya O.A."/>
            <person name="Gavrilov S.N."/>
            <person name="Kublanov I.V."/>
            <person name="Beletsky A.V."/>
            <person name="Bonch-Osmolovskaya E.A."/>
            <person name="Ravin N.V."/>
        </authorList>
    </citation>
    <scope>NUCLEOTIDE SEQUENCE [LARGE SCALE GENOMIC DNA]</scope>
    <source>
        <strain evidence="10">JCM 17771 / P3M-2</strain>
    </source>
</reference>
<gene>
    <name evidence="9" type="ordered locus">MROS_2104</name>
</gene>
<feature type="coiled-coil region" evidence="6">
    <location>
        <begin position="825"/>
        <end position="873"/>
    </location>
</feature>
<dbReference type="Pfam" id="PF02518">
    <property type="entry name" value="HATPase_c"/>
    <property type="match status" value="1"/>
</dbReference>
<dbReference type="InterPro" id="IPR011123">
    <property type="entry name" value="Y_Y_Y"/>
</dbReference>
<dbReference type="AlphaFoldDB" id="I6ZTG2"/>
<dbReference type="GO" id="GO:0000155">
    <property type="term" value="F:phosphorelay sensor kinase activity"/>
    <property type="evidence" value="ECO:0007669"/>
    <property type="project" value="InterPro"/>
</dbReference>
<dbReference type="Proteomes" id="UP000009011">
    <property type="component" value="Chromosome"/>
</dbReference>
<dbReference type="InterPro" id="IPR036097">
    <property type="entry name" value="HisK_dim/P_sf"/>
</dbReference>
<dbReference type="Pfam" id="PF07494">
    <property type="entry name" value="Reg_prop"/>
    <property type="match status" value="11"/>
</dbReference>
<dbReference type="Gene3D" id="1.10.287.130">
    <property type="match status" value="1"/>
</dbReference>
<dbReference type="CDD" id="cd00082">
    <property type="entry name" value="HisKA"/>
    <property type="match status" value="1"/>
</dbReference>
<dbReference type="SUPFAM" id="SSF55874">
    <property type="entry name" value="ATPase domain of HSP90 chaperone/DNA topoisomerase II/histidine kinase"/>
    <property type="match status" value="1"/>
</dbReference>
<dbReference type="FunFam" id="3.30.565.10:FF:000006">
    <property type="entry name" value="Sensor histidine kinase WalK"/>
    <property type="match status" value="1"/>
</dbReference>
<dbReference type="RefSeq" id="WP_014856766.1">
    <property type="nucleotide sequence ID" value="NC_018178.1"/>
</dbReference>
<dbReference type="PROSITE" id="PS50109">
    <property type="entry name" value="HIS_KIN"/>
    <property type="match status" value="1"/>
</dbReference>
<dbReference type="Gene3D" id="2.130.10.10">
    <property type="entry name" value="YVTN repeat-like/Quinoprotein amine dehydrogenase"/>
    <property type="match status" value="3"/>
</dbReference>
<dbReference type="FunFam" id="2.60.40.10:FF:000791">
    <property type="entry name" value="Two-component system sensor histidine kinase/response regulator"/>
    <property type="match status" value="1"/>
</dbReference>
<organism evidence="9 10">
    <name type="scientific">Melioribacter roseus (strain DSM 23840 / JCM 17771 / VKM B-2668 / P3M-2)</name>
    <dbReference type="NCBI Taxonomy" id="1191523"/>
    <lineage>
        <taxon>Bacteria</taxon>
        <taxon>Pseudomonadati</taxon>
        <taxon>Ignavibacteriota</taxon>
        <taxon>Ignavibacteria</taxon>
        <taxon>Ignavibacteriales</taxon>
        <taxon>Melioribacteraceae</taxon>
        <taxon>Melioribacter</taxon>
    </lineage>
</organism>
<evidence type="ECO:0000313" key="9">
    <source>
        <dbReference type="EMBL" id="AFN75334.1"/>
    </source>
</evidence>
<keyword evidence="5 9" id="KW-0418">Kinase</keyword>
<dbReference type="SUPFAM" id="SSF47384">
    <property type="entry name" value="Homodimeric domain of signal transducing histidine kinase"/>
    <property type="match status" value="1"/>
</dbReference>